<feature type="region of interest" description="Disordered" evidence="1">
    <location>
        <begin position="1"/>
        <end position="39"/>
    </location>
</feature>
<evidence type="ECO:0000256" key="1">
    <source>
        <dbReference type="SAM" id="MobiDB-lite"/>
    </source>
</evidence>
<evidence type="ECO:0000313" key="2">
    <source>
        <dbReference type="EnsemblMetazoa" id="ENSAATROPP013577"/>
    </source>
</evidence>
<protein>
    <submittedName>
        <fullName evidence="2">Uncharacterized protein</fullName>
    </submittedName>
</protein>
<reference evidence="2" key="2">
    <citation type="submission" date="2024-04" db="UniProtKB">
        <authorList>
            <consortium name="EnsemblMetazoa"/>
        </authorList>
    </citation>
    <scope>IDENTIFICATION</scope>
    <source>
        <strain evidence="2">EBRO</strain>
    </source>
</reference>
<sequence length="54" mass="5487">MGSSGSDQVASGGLGAAPDGSGQFASVRRRAKRVVTATRKSIPISRPCSLPARM</sequence>
<proteinExistence type="predicted"/>
<name>A0AAG5DQJ4_ANOAO</name>
<dbReference type="AlphaFoldDB" id="A0AAG5DQJ4"/>
<dbReference type="EnsemblMetazoa" id="ENSAATROPT015060">
    <property type="protein sequence ID" value="ENSAATROPP013577"/>
    <property type="gene ID" value="ENSAATROPG012244"/>
</dbReference>
<accession>A0AAG5DQJ4</accession>
<organism evidence="2 3">
    <name type="scientific">Anopheles atroparvus</name>
    <name type="common">European mosquito</name>
    <dbReference type="NCBI Taxonomy" id="41427"/>
    <lineage>
        <taxon>Eukaryota</taxon>
        <taxon>Metazoa</taxon>
        <taxon>Ecdysozoa</taxon>
        <taxon>Arthropoda</taxon>
        <taxon>Hexapoda</taxon>
        <taxon>Insecta</taxon>
        <taxon>Pterygota</taxon>
        <taxon>Neoptera</taxon>
        <taxon>Endopterygota</taxon>
        <taxon>Diptera</taxon>
        <taxon>Nematocera</taxon>
        <taxon>Culicoidea</taxon>
        <taxon>Culicidae</taxon>
        <taxon>Anophelinae</taxon>
        <taxon>Anopheles</taxon>
    </lineage>
</organism>
<reference evidence="3" key="1">
    <citation type="submission" date="2021-09" db="EMBL/GenBank/DDBJ databases">
        <authorList>
            <consortium name="Infravec"/>
            <person name="Campbell I L."/>
            <person name="Maslen G."/>
            <person name="Yates A."/>
        </authorList>
    </citation>
    <scope>NUCLEOTIDE SEQUENCE [LARGE SCALE GENOMIC DNA]</scope>
    <source>
        <strain evidence="3">Infravec2 EBRE</strain>
    </source>
</reference>
<dbReference type="EnsemblMetazoa" id="ENSAATROPT015085">
    <property type="protein sequence ID" value="ENSAATROPP013588"/>
    <property type="gene ID" value="ENSAATROPG012268"/>
</dbReference>
<evidence type="ECO:0000313" key="3">
    <source>
        <dbReference type="Proteomes" id="UP000075880"/>
    </source>
</evidence>
<keyword evidence="3" id="KW-1185">Reference proteome</keyword>
<dbReference type="Proteomes" id="UP000075880">
    <property type="component" value="Unassembled WGS sequence"/>
</dbReference>